<dbReference type="InterPro" id="IPR036407">
    <property type="entry name" value="DM_DNA-bd_sf"/>
</dbReference>
<sequence>MPTNMAALSDEEKANVDILEAGQTSFLRSTSDRFPRTPKCARCRNHGVVSALKGHKRYCRWKDCMCAKCTLIAERQRVMAAQVALRRQQAQEENEAREMGLLYGPNGLLQVHPDSISLYPEAKTYLPKTNNDGEMTREGMLSSPAAKRSRTDSKNAEFMLPKQSEGSRPGSPILSDQNGPQRFPTDSPQTPYGQLDEANETLNASGNHLSENLALNLTKNSSQRHPIDTLCKIFPNKKRTVLELILQGCRGDILQAIDQILNIEKDEQINFANTVSSSPANYFDQPLRAFDNLANQSAFSPLSSLGVGNSLNSARYALGAYSGRSLPFTVPFFPFTTGLSINSTLGCNGVGHSENKLSFYGMYPFRTGSRECEKTTLGP</sequence>
<evidence type="ECO:0000313" key="10">
    <source>
        <dbReference type="Proteomes" id="UP001634394"/>
    </source>
</evidence>
<feature type="domain" description="DM" evidence="8">
    <location>
        <begin position="40"/>
        <end position="87"/>
    </location>
</feature>
<dbReference type="Gene3D" id="1.10.8.10">
    <property type="entry name" value="DNA helicase RuvA subunit, C-terminal domain"/>
    <property type="match status" value="1"/>
</dbReference>
<dbReference type="PANTHER" id="PTHR12322:SF116">
    <property type="entry name" value="DOUBLESEX-MAB RELATED 99B"/>
    <property type="match status" value="1"/>
</dbReference>
<comment type="subcellular location">
    <subcellularLocation>
        <location evidence="6">Nucleus</location>
    </subcellularLocation>
</comment>
<evidence type="ECO:0000256" key="2">
    <source>
        <dbReference type="ARBA" id="ARBA00022723"/>
    </source>
</evidence>
<dbReference type="InterPro" id="IPR009060">
    <property type="entry name" value="UBA-like_sf"/>
</dbReference>
<dbReference type="CDD" id="cd14370">
    <property type="entry name" value="CUE_DMA"/>
    <property type="match status" value="1"/>
</dbReference>
<dbReference type="GO" id="GO:0046872">
    <property type="term" value="F:metal ion binding"/>
    <property type="evidence" value="ECO:0007669"/>
    <property type="project" value="UniProtKB-KW"/>
</dbReference>
<evidence type="ECO:0000256" key="5">
    <source>
        <dbReference type="ARBA" id="ARBA00023242"/>
    </source>
</evidence>
<keyword evidence="10" id="KW-1185">Reference proteome</keyword>
<evidence type="ECO:0000259" key="8">
    <source>
        <dbReference type="PROSITE" id="PS50809"/>
    </source>
</evidence>
<accession>A0ABD3W157</accession>
<feature type="region of interest" description="Disordered" evidence="7">
    <location>
        <begin position="127"/>
        <end position="195"/>
    </location>
</feature>
<evidence type="ECO:0000313" key="9">
    <source>
        <dbReference type="EMBL" id="KAL3867602.1"/>
    </source>
</evidence>
<dbReference type="GO" id="GO:0005634">
    <property type="term" value="C:nucleus"/>
    <property type="evidence" value="ECO:0007669"/>
    <property type="project" value="UniProtKB-SubCell"/>
</dbReference>
<organism evidence="9 10">
    <name type="scientific">Sinanodonta woodiana</name>
    <name type="common">Chinese pond mussel</name>
    <name type="synonym">Anodonta woodiana</name>
    <dbReference type="NCBI Taxonomy" id="1069815"/>
    <lineage>
        <taxon>Eukaryota</taxon>
        <taxon>Metazoa</taxon>
        <taxon>Spiralia</taxon>
        <taxon>Lophotrochozoa</taxon>
        <taxon>Mollusca</taxon>
        <taxon>Bivalvia</taxon>
        <taxon>Autobranchia</taxon>
        <taxon>Heteroconchia</taxon>
        <taxon>Palaeoheterodonta</taxon>
        <taxon>Unionida</taxon>
        <taxon>Unionoidea</taxon>
        <taxon>Unionidae</taxon>
        <taxon>Unioninae</taxon>
        <taxon>Sinanodonta</taxon>
    </lineage>
</organism>
<dbReference type="Pfam" id="PF03474">
    <property type="entry name" value="DMA"/>
    <property type="match status" value="1"/>
</dbReference>
<evidence type="ECO:0000256" key="1">
    <source>
        <dbReference type="ARBA" id="ARBA00006834"/>
    </source>
</evidence>
<dbReference type="PANTHER" id="PTHR12322">
    <property type="entry name" value="DOUBLESEX AND MAB-3 RELATED TRANSCRIPTION FACTOR DMRT"/>
    <property type="match status" value="1"/>
</dbReference>
<dbReference type="SMART" id="SM00301">
    <property type="entry name" value="DM"/>
    <property type="match status" value="1"/>
</dbReference>
<dbReference type="PROSITE" id="PS50809">
    <property type="entry name" value="DM_2"/>
    <property type="match status" value="1"/>
</dbReference>
<evidence type="ECO:0000256" key="6">
    <source>
        <dbReference type="PROSITE-ProRule" id="PRU00070"/>
    </source>
</evidence>
<dbReference type="GO" id="GO:0003677">
    <property type="term" value="F:DNA binding"/>
    <property type="evidence" value="ECO:0007669"/>
    <property type="project" value="UniProtKB-UniRule"/>
</dbReference>
<feature type="compositionally biased region" description="Polar residues" evidence="7">
    <location>
        <begin position="174"/>
        <end position="192"/>
    </location>
</feature>
<comment type="similarity">
    <text evidence="1">Belongs to the DMRT family.</text>
</comment>
<gene>
    <name evidence="9" type="ORF">ACJMK2_040483</name>
</gene>
<evidence type="ECO:0000256" key="7">
    <source>
        <dbReference type="SAM" id="MobiDB-lite"/>
    </source>
</evidence>
<keyword evidence="4 6" id="KW-0238">DNA-binding</keyword>
<dbReference type="FunFam" id="4.10.1040.10:FF:000001">
    <property type="entry name" value="doublesex- and mab-3-related transcription factor 1"/>
    <property type="match status" value="1"/>
</dbReference>
<keyword evidence="5 6" id="KW-0539">Nucleus</keyword>
<comment type="caution">
    <text evidence="9">The sequence shown here is derived from an EMBL/GenBank/DDBJ whole genome shotgun (WGS) entry which is preliminary data.</text>
</comment>
<dbReference type="InterPro" id="IPR026607">
    <property type="entry name" value="DMRT"/>
</dbReference>
<protein>
    <recommendedName>
        <fullName evidence="8">DM domain-containing protein</fullName>
    </recommendedName>
</protein>
<dbReference type="AlphaFoldDB" id="A0ABD3W157"/>
<evidence type="ECO:0000256" key="3">
    <source>
        <dbReference type="ARBA" id="ARBA00022833"/>
    </source>
</evidence>
<dbReference type="SUPFAM" id="SSF46934">
    <property type="entry name" value="UBA-like"/>
    <property type="match status" value="1"/>
</dbReference>
<keyword evidence="2 6" id="KW-0479">Metal-binding</keyword>
<feature type="DNA-binding region" description="DM" evidence="6">
    <location>
        <begin position="40"/>
        <end position="87"/>
    </location>
</feature>
<evidence type="ECO:0000256" key="4">
    <source>
        <dbReference type="ARBA" id="ARBA00023125"/>
    </source>
</evidence>
<dbReference type="Proteomes" id="UP001634394">
    <property type="component" value="Unassembled WGS sequence"/>
</dbReference>
<dbReference type="SUPFAM" id="SSF82927">
    <property type="entry name" value="Cysteine-rich DNA binding domain, (DM domain)"/>
    <property type="match status" value="1"/>
</dbReference>
<name>A0ABD3W157_SINWO</name>
<dbReference type="InterPro" id="IPR005173">
    <property type="entry name" value="DMA"/>
</dbReference>
<dbReference type="EMBL" id="JBJQND010000008">
    <property type="protein sequence ID" value="KAL3867602.1"/>
    <property type="molecule type" value="Genomic_DNA"/>
</dbReference>
<reference evidence="9 10" key="1">
    <citation type="submission" date="2024-11" db="EMBL/GenBank/DDBJ databases">
        <title>Chromosome-level genome assembly of the freshwater bivalve Anodonta woodiana.</title>
        <authorList>
            <person name="Chen X."/>
        </authorList>
    </citation>
    <scope>NUCLEOTIDE SEQUENCE [LARGE SCALE GENOMIC DNA]</scope>
    <source>
        <strain evidence="9">MN2024</strain>
        <tissue evidence="9">Gills</tissue>
    </source>
</reference>
<dbReference type="Gene3D" id="4.10.1040.10">
    <property type="entry name" value="DM DNA-binding domain"/>
    <property type="match status" value="1"/>
</dbReference>
<proteinExistence type="inferred from homology"/>
<dbReference type="InterPro" id="IPR001275">
    <property type="entry name" value="DM_DNA-bd"/>
</dbReference>
<dbReference type="PROSITE" id="PS40000">
    <property type="entry name" value="DM_1"/>
    <property type="match status" value="1"/>
</dbReference>
<dbReference type="Pfam" id="PF00751">
    <property type="entry name" value="DM"/>
    <property type="match status" value="1"/>
</dbReference>
<keyword evidence="3 6" id="KW-0862">Zinc</keyword>